<dbReference type="AlphaFoldDB" id="A0AAN8UW68"/>
<dbReference type="Proteomes" id="UP001370490">
    <property type="component" value="Unassembled WGS sequence"/>
</dbReference>
<dbReference type="EMBL" id="JBAMMX010000021">
    <property type="protein sequence ID" value="KAK6920269.1"/>
    <property type="molecule type" value="Genomic_DNA"/>
</dbReference>
<proteinExistence type="predicted"/>
<reference evidence="1 2" key="1">
    <citation type="submission" date="2023-12" db="EMBL/GenBank/DDBJ databases">
        <title>A high-quality genome assembly for Dillenia turbinata (Dilleniales).</title>
        <authorList>
            <person name="Chanderbali A."/>
        </authorList>
    </citation>
    <scope>NUCLEOTIDE SEQUENCE [LARGE SCALE GENOMIC DNA]</scope>
    <source>
        <strain evidence="1">LSX21</strain>
        <tissue evidence="1">Leaf</tissue>
    </source>
</reference>
<accession>A0AAN8UW68</accession>
<comment type="caution">
    <text evidence="1">The sequence shown here is derived from an EMBL/GenBank/DDBJ whole genome shotgun (WGS) entry which is preliminary data.</text>
</comment>
<organism evidence="1 2">
    <name type="scientific">Dillenia turbinata</name>
    <dbReference type="NCBI Taxonomy" id="194707"/>
    <lineage>
        <taxon>Eukaryota</taxon>
        <taxon>Viridiplantae</taxon>
        <taxon>Streptophyta</taxon>
        <taxon>Embryophyta</taxon>
        <taxon>Tracheophyta</taxon>
        <taxon>Spermatophyta</taxon>
        <taxon>Magnoliopsida</taxon>
        <taxon>eudicotyledons</taxon>
        <taxon>Gunneridae</taxon>
        <taxon>Pentapetalae</taxon>
        <taxon>Dilleniales</taxon>
        <taxon>Dilleniaceae</taxon>
        <taxon>Dillenia</taxon>
    </lineage>
</organism>
<protein>
    <submittedName>
        <fullName evidence="1">Uncharacterized protein</fullName>
    </submittedName>
</protein>
<evidence type="ECO:0000313" key="2">
    <source>
        <dbReference type="Proteomes" id="UP001370490"/>
    </source>
</evidence>
<dbReference type="Gene3D" id="3.40.50.720">
    <property type="entry name" value="NAD(P)-binding Rossmann-like Domain"/>
    <property type="match status" value="1"/>
</dbReference>
<evidence type="ECO:0000313" key="1">
    <source>
        <dbReference type="EMBL" id="KAK6920269.1"/>
    </source>
</evidence>
<sequence>MWTDDAYLKRLGLHARRDVAYIESKIMTEKAALDEVMKLISLRVPSPKISSKKLLDLGFNYKYGLEEMFDGATQSCKEKGFI</sequence>
<name>A0AAN8UW68_9MAGN</name>
<keyword evidence="2" id="KW-1185">Reference proteome</keyword>
<gene>
    <name evidence="1" type="ORF">RJ641_016173</name>
</gene>